<dbReference type="FunCoup" id="K3YML6">
    <property type="interactions" value="781"/>
</dbReference>
<dbReference type="InParanoid" id="K3YML6"/>
<dbReference type="Proteomes" id="UP000004995">
    <property type="component" value="Unassembled WGS sequence"/>
</dbReference>
<reference evidence="1" key="2">
    <citation type="submission" date="2018-08" db="UniProtKB">
        <authorList>
            <consortium name="EnsemblPlants"/>
        </authorList>
    </citation>
    <scope>IDENTIFICATION</scope>
    <source>
        <strain evidence="1">Yugu1</strain>
    </source>
</reference>
<dbReference type="Gramene" id="KQL01365">
    <property type="protein sequence ID" value="KQL01365"/>
    <property type="gene ID" value="SETIT_015497mg"/>
</dbReference>
<organism evidence="1 2">
    <name type="scientific">Setaria italica</name>
    <name type="common">Foxtail millet</name>
    <name type="synonym">Panicum italicum</name>
    <dbReference type="NCBI Taxonomy" id="4555"/>
    <lineage>
        <taxon>Eukaryota</taxon>
        <taxon>Viridiplantae</taxon>
        <taxon>Streptophyta</taxon>
        <taxon>Embryophyta</taxon>
        <taxon>Tracheophyta</taxon>
        <taxon>Spermatophyta</taxon>
        <taxon>Magnoliopsida</taxon>
        <taxon>Liliopsida</taxon>
        <taxon>Poales</taxon>
        <taxon>Poaceae</taxon>
        <taxon>PACMAD clade</taxon>
        <taxon>Panicoideae</taxon>
        <taxon>Panicodae</taxon>
        <taxon>Paniceae</taxon>
        <taxon>Cenchrinae</taxon>
        <taxon>Setaria</taxon>
    </lineage>
</organism>
<proteinExistence type="predicted"/>
<dbReference type="EMBL" id="AGNK02003712">
    <property type="status" value="NOT_ANNOTATED_CDS"/>
    <property type="molecule type" value="Genomic_DNA"/>
</dbReference>
<dbReference type="EnsemblPlants" id="KQL01365">
    <property type="protein sequence ID" value="KQL01365"/>
    <property type="gene ID" value="SETIT_015497mg"/>
</dbReference>
<dbReference type="HOGENOM" id="CLU_207449_0_0_1"/>
<sequence length="50" mass="5388">MAMRSALTSLPARLRAPSAPAAADGWRLLSDGKGRLLSEKECAKESIYIQ</sequence>
<dbReference type="AlphaFoldDB" id="K3YML6"/>
<keyword evidence="2" id="KW-1185">Reference proteome</keyword>
<name>K3YML6_SETIT</name>
<evidence type="ECO:0000313" key="1">
    <source>
        <dbReference type="EnsemblPlants" id="KQL01365"/>
    </source>
</evidence>
<evidence type="ECO:0000313" key="2">
    <source>
        <dbReference type="Proteomes" id="UP000004995"/>
    </source>
</evidence>
<protein>
    <submittedName>
        <fullName evidence="1">Uncharacterized protein</fullName>
    </submittedName>
</protein>
<accession>K3YML6</accession>
<reference evidence="2" key="1">
    <citation type="journal article" date="2012" name="Nat. Biotechnol.">
        <title>Reference genome sequence of the model plant Setaria.</title>
        <authorList>
            <person name="Bennetzen J.L."/>
            <person name="Schmutz J."/>
            <person name="Wang H."/>
            <person name="Percifield R."/>
            <person name="Hawkins J."/>
            <person name="Pontaroli A.C."/>
            <person name="Estep M."/>
            <person name="Feng L."/>
            <person name="Vaughn J.N."/>
            <person name="Grimwood J."/>
            <person name="Jenkins J."/>
            <person name="Barry K."/>
            <person name="Lindquist E."/>
            <person name="Hellsten U."/>
            <person name="Deshpande S."/>
            <person name="Wang X."/>
            <person name="Wu X."/>
            <person name="Mitros T."/>
            <person name="Triplett J."/>
            <person name="Yang X."/>
            <person name="Ye C.Y."/>
            <person name="Mauro-Herrera M."/>
            <person name="Wang L."/>
            <person name="Li P."/>
            <person name="Sharma M."/>
            <person name="Sharma R."/>
            <person name="Ronald P.C."/>
            <person name="Panaud O."/>
            <person name="Kellogg E.A."/>
            <person name="Brutnell T.P."/>
            <person name="Doust A.N."/>
            <person name="Tuskan G.A."/>
            <person name="Rokhsar D."/>
            <person name="Devos K.M."/>
        </authorList>
    </citation>
    <scope>NUCLEOTIDE SEQUENCE [LARGE SCALE GENOMIC DNA]</scope>
    <source>
        <strain evidence="2">cv. Yugu1</strain>
    </source>
</reference>